<sequence>MQGKLTDNEIKEVLNAINSKLETLGEHQDRFNEKFETYQKATQWVVQLAFSLIAAATVTVIVSSVLGR</sequence>
<dbReference type="EMBL" id="JAKKUT010000001">
    <property type="protein sequence ID" value="MDG2989493.1"/>
    <property type="molecule type" value="Genomic_DNA"/>
</dbReference>
<gene>
    <name evidence="2" type="ORF">L3556_00885</name>
</gene>
<dbReference type="Proteomes" id="UP001154265">
    <property type="component" value="Unassembled WGS sequence"/>
</dbReference>
<evidence type="ECO:0000256" key="1">
    <source>
        <dbReference type="SAM" id="Phobius"/>
    </source>
</evidence>
<organism evidence="2 3">
    <name type="scientific">Candidatus Synechococcus calcipolaris G9</name>
    <dbReference type="NCBI Taxonomy" id="1497997"/>
    <lineage>
        <taxon>Bacteria</taxon>
        <taxon>Bacillati</taxon>
        <taxon>Cyanobacteriota</taxon>
        <taxon>Cyanophyceae</taxon>
        <taxon>Synechococcales</taxon>
        <taxon>Synechococcaceae</taxon>
        <taxon>Synechococcus</taxon>
    </lineage>
</organism>
<dbReference type="RefSeq" id="WP_277865416.1">
    <property type="nucleotide sequence ID" value="NZ_JAKKUT010000001.1"/>
</dbReference>
<keyword evidence="3" id="KW-1185">Reference proteome</keyword>
<evidence type="ECO:0000313" key="2">
    <source>
        <dbReference type="EMBL" id="MDG2989493.1"/>
    </source>
</evidence>
<evidence type="ECO:0008006" key="4">
    <source>
        <dbReference type="Google" id="ProtNLM"/>
    </source>
</evidence>
<comment type="caution">
    <text evidence="2">The sequence shown here is derived from an EMBL/GenBank/DDBJ whole genome shotgun (WGS) entry which is preliminary data.</text>
</comment>
<reference evidence="2" key="1">
    <citation type="journal article" date="2022" name="Genome Biol. Evol.">
        <title>A New Gene Family Diagnostic for Intracellular Biomineralization of Amorphous Ca Carbonates by Cyanobacteria.</title>
        <authorList>
            <person name="Benzerara K."/>
            <person name="Duprat E."/>
            <person name="Bitard-Feildel T."/>
            <person name="Caumes G."/>
            <person name="Cassier-Chauvat C."/>
            <person name="Chauvat F."/>
            <person name="Dezi M."/>
            <person name="Diop S.I."/>
            <person name="Gaschignard G."/>
            <person name="Gorgen S."/>
            <person name="Gugger M."/>
            <person name="Lopez-Garcia P."/>
            <person name="Millet M."/>
            <person name="Skouri-Panet F."/>
            <person name="Moreira D."/>
            <person name="Callebaut I."/>
        </authorList>
    </citation>
    <scope>NUCLEOTIDE SEQUENCE</scope>
    <source>
        <strain evidence="2">G9</strain>
    </source>
</reference>
<evidence type="ECO:0000313" key="3">
    <source>
        <dbReference type="Proteomes" id="UP001154265"/>
    </source>
</evidence>
<protein>
    <recommendedName>
        <fullName evidence="4">Hemolysin XhlA</fullName>
    </recommendedName>
</protein>
<accession>A0ABT6EWK4</accession>
<name>A0ABT6EWK4_9SYNE</name>
<keyword evidence="1" id="KW-1133">Transmembrane helix</keyword>
<reference evidence="2" key="2">
    <citation type="submission" date="2022-01" db="EMBL/GenBank/DDBJ databases">
        <authorList>
            <person name="Zivanovic Y."/>
            <person name="Moreira D."/>
            <person name="Lopez-Garcia P."/>
        </authorList>
    </citation>
    <scope>NUCLEOTIDE SEQUENCE</scope>
    <source>
        <strain evidence="2">G9</strain>
    </source>
</reference>
<keyword evidence="1" id="KW-0812">Transmembrane</keyword>
<keyword evidence="1" id="KW-0472">Membrane</keyword>
<feature type="transmembrane region" description="Helical" evidence="1">
    <location>
        <begin position="44"/>
        <end position="66"/>
    </location>
</feature>
<proteinExistence type="predicted"/>